<keyword evidence="2" id="KW-1185">Reference proteome</keyword>
<sequence length="47" mass="5400">MKTAIHFDCNFFHSWPFVCSQLKRFPSRNVNVICFGLVLAGRTNLLA</sequence>
<comment type="caution">
    <text evidence="1">The sequence shown here is derived from an EMBL/GenBank/DDBJ whole genome shotgun (WGS) entry which is preliminary data.</text>
</comment>
<gene>
    <name evidence="1" type="ORF">M5D96_007554</name>
</gene>
<dbReference type="AlphaFoldDB" id="A0A9P9YPA4"/>
<dbReference type="Proteomes" id="UP001059596">
    <property type="component" value="Unassembled WGS sequence"/>
</dbReference>
<organism evidence="1 2">
    <name type="scientific">Drosophila gunungcola</name>
    <name type="common">fruit fly</name>
    <dbReference type="NCBI Taxonomy" id="103775"/>
    <lineage>
        <taxon>Eukaryota</taxon>
        <taxon>Metazoa</taxon>
        <taxon>Ecdysozoa</taxon>
        <taxon>Arthropoda</taxon>
        <taxon>Hexapoda</taxon>
        <taxon>Insecta</taxon>
        <taxon>Pterygota</taxon>
        <taxon>Neoptera</taxon>
        <taxon>Endopterygota</taxon>
        <taxon>Diptera</taxon>
        <taxon>Brachycera</taxon>
        <taxon>Muscomorpha</taxon>
        <taxon>Ephydroidea</taxon>
        <taxon>Drosophilidae</taxon>
        <taxon>Drosophila</taxon>
        <taxon>Sophophora</taxon>
    </lineage>
</organism>
<reference evidence="1" key="1">
    <citation type="journal article" date="2023" name="Genome Biol. Evol.">
        <title>Long-read-based Genome Assembly of Drosophila gunungcola Reveals Fewer Chemosensory Genes in Flower-breeding Species.</title>
        <authorList>
            <person name="Negi A."/>
            <person name="Liao B.Y."/>
            <person name="Yeh S.D."/>
        </authorList>
    </citation>
    <scope>NUCLEOTIDE SEQUENCE</scope>
    <source>
        <strain evidence="1">Sukarami</strain>
    </source>
</reference>
<accession>A0A9P9YPA4</accession>
<evidence type="ECO:0000313" key="2">
    <source>
        <dbReference type="Proteomes" id="UP001059596"/>
    </source>
</evidence>
<dbReference type="EMBL" id="JAMKOV010000005">
    <property type="protein sequence ID" value="KAI8040124.1"/>
    <property type="molecule type" value="Genomic_DNA"/>
</dbReference>
<protein>
    <submittedName>
        <fullName evidence="1">Uncharacterized protein</fullName>
    </submittedName>
</protein>
<proteinExistence type="predicted"/>
<evidence type="ECO:0000313" key="1">
    <source>
        <dbReference type="EMBL" id="KAI8040124.1"/>
    </source>
</evidence>
<name>A0A9P9YPA4_9MUSC</name>